<name>A0A4Z1CUN6_9ACTN</name>
<evidence type="ECO:0000256" key="7">
    <source>
        <dbReference type="ARBA" id="ARBA00022679"/>
    </source>
</evidence>
<evidence type="ECO:0000256" key="3">
    <source>
        <dbReference type="ARBA" id="ARBA00011890"/>
    </source>
</evidence>
<keyword evidence="5" id="KW-0963">Cytoplasm</keyword>
<evidence type="ECO:0000256" key="1">
    <source>
        <dbReference type="ARBA" id="ARBA00004496"/>
    </source>
</evidence>
<accession>A0A4Z1CUN6</accession>
<evidence type="ECO:0000256" key="2">
    <source>
        <dbReference type="ARBA" id="ARBA00005369"/>
    </source>
</evidence>
<evidence type="ECO:0000256" key="8">
    <source>
        <dbReference type="ARBA" id="ARBA00022691"/>
    </source>
</evidence>
<dbReference type="PANTHER" id="PTHR11579:SF0">
    <property type="entry name" value="PROTEIN-L-ISOASPARTATE(D-ASPARTATE) O-METHYLTRANSFERASE"/>
    <property type="match status" value="1"/>
</dbReference>
<comment type="subcellular location">
    <subcellularLocation>
        <location evidence="1">Cytoplasm</location>
    </subcellularLocation>
</comment>
<evidence type="ECO:0000256" key="9">
    <source>
        <dbReference type="ARBA" id="ARBA00030757"/>
    </source>
</evidence>
<feature type="region of interest" description="Disordered" evidence="12">
    <location>
        <begin position="75"/>
        <end position="94"/>
    </location>
</feature>
<evidence type="ECO:0000313" key="13">
    <source>
        <dbReference type="EMBL" id="TGN72509.1"/>
    </source>
</evidence>
<gene>
    <name evidence="13" type="ORF">E5083_28595</name>
</gene>
<sequence>MQVDWKPYAAGLAAEATHPNSFWWDSVSEVPRHLLVPRWYTQEAGRWMCVDGPADEEAWVKAAFADSTLVTRVGPTHADHARADRPAVGRPTSSSTLPSLVVAMMEHARVAPGDRVMDLATGSGYSAALGCHLLGDELVTTMDVDAYLTEVAAERLDFLGYHPQVITGDATGPLPSVFDRIVSMVSVPRIPASWLLALPAGGRLVTTIAGTGLIIAADKTRDGGATGRVEWDRAAFMATRTGSDYPGLLDGVFATAGEDEGEVRLSPFPVLDVMRAWEVWSMLTLAAPGIEHRTGTSDDGSRMTWMLHPDGSWARARTAHGEHTTTVHQGGPRRLYDLLDDIRQRWLERGELPVYGAAVAITPEGETTLSRDGWSATF</sequence>
<dbReference type="Gene3D" id="3.40.50.150">
    <property type="entry name" value="Vaccinia Virus protein VP39"/>
    <property type="match status" value="1"/>
</dbReference>
<evidence type="ECO:0000256" key="12">
    <source>
        <dbReference type="SAM" id="MobiDB-lite"/>
    </source>
</evidence>
<dbReference type="InterPro" id="IPR029063">
    <property type="entry name" value="SAM-dependent_MTases_sf"/>
</dbReference>
<organism evidence="13 14">
    <name type="scientific">Streptomyces bauhiniae</name>
    <dbReference type="NCBI Taxonomy" id="2340725"/>
    <lineage>
        <taxon>Bacteria</taxon>
        <taxon>Bacillati</taxon>
        <taxon>Actinomycetota</taxon>
        <taxon>Actinomycetes</taxon>
        <taxon>Kitasatosporales</taxon>
        <taxon>Streptomycetaceae</taxon>
        <taxon>Streptomyces</taxon>
    </lineage>
</organism>
<keyword evidence="6 13" id="KW-0489">Methyltransferase</keyword>
<keyword evidence="8" id="KW-0949">S-adenosyl-L-methionine</keyword>
<dbReference type="EMBL" id="SRRT01000010">
    <property type="protein sequence ID" value="TGN72509.1"/>
    <property type="molecule type" value="Genomic_DNA"/>
</dbReference>
<evidence type="ECO:0000256" key="11">
    <source>
        <dbReference type="ARBA" id="ARBA00031350"/>
    </source>
</evidence>
<dbReference type="GO" id="GO:0005737">
    <property type="term" value="C:cytoplasm"/>
    <property type="evidence" value="ECO:0007669"/>
    <property type="project" value="UniProtKB-SubCell"/>
</dbReference>
<evidence type="ECO:0000256" key="5">
    <source>
        <dbReference type="ARBA" id="ARBA00022490"/>
    </source>
</evidence>
<dbReference type="RefSeq" id="WP_135788580.1">
    <property type="nucleotide sequence ID" value="NZ_SRRT01000010.1"/>
</dbReference>
<dbReference type="InterPro" id="IPR000682">
    <property type="entry name" value="PCMT"/>
</dbReference>
<feature type="compositionally biased region" description="Basic and acidic residues" evidence="12">
    <location>
        <begin position="77"/>
        <end position="87"/>
    </location>
</feature>
<dbReference type="GeneID" id="95451538"/>
<evidence type="ECO:0000313" key="14">
    <source>
        <dbReference type="Proteomes" id="UP000298159"/>
    </source>
</evidence>
<evidence type="ECO:0000256" key="4">
    <source>
        <dbReference type="ARBA" id="ARBA00013346"/>
    </source>
</evidence>
<proteinExistence type="inferred from homology"/>
<dbReference type="AlphaFoldDB" id="A0A4Z1CUN6"/>
<keyword evidence="14" id="KW-1185">Reference proteome</keyword>
<dbReference type="PANTHER" id="PTHR11579">
    <property type="entry name" value="PROTEIN-L-ISOASPARTATE O-METHYLTRANSFERASE"/>
    <property type="match status" value="1"/>
</dbReference>
<dbReference type="CDD" id="cd02440">
    <property type="entry name" value="AdoMet_MTases"/>
    <property type="match status" value="1"/>
</dbReference>
<evidence type="ECO:0000256" key="10">
    <source>
        <dbReference type="ARBA" id="ARBA00031323"/>
    </source>
</evidence>
<dbReference type="Pfam" id="PF01135">
    <property type="entry name" value="PCMT"/>
    <property type="match status" value="1"/>
</dbReference>
<comment type="caution">
    <text evidence="13">The sequence shown here is derived from an EMBL/GenBank/DDBJ whole genome shotgun (WGS) entry which is preliminary data.</text>
</comment>
<dbReference type="GO" id="GO:0004719">
    <property type="term" value="F:protein-L-isoaspartate (D-aspartate) O-methyltransferase activity"/>
    <property type="evidence" value="ECO:0007669"/>
    <property type="project" value="UniProtKB-EC"/>
</dbReference>
<dbReference type="Proteomes" id="UP000298159">
    <property type="component" value="Unassembled WGS sequence"/>
</dbReference>
<dbReference type="SUPFAM" id="SSF53335">
    <property type="entry name" value="S-adenosyl-L-methionine-dependent methyltransferases"/>
    <property type="match status" value="1"/>
</dbReference>
<comment type="similarity">
    <text evidence="2">Belongs to the methyltransferase superfamily. L-isoaspartyl/D-aspartyl protein methyltransferase family.</text>
</comment>
<evidence type="ECO:0000256" key="6">
    <source>
        <dbReference type="ARBA" id="ARBA00022603"/>
    </source>
</evidence>
<reference evidence="13 14" key="1">
    <citation type="submission" date="2019-04" db="EMBL/GenBank/DDBJ databases">
        <title>Streptomyces sp. nov. Bv016 isolated from bark of Buahinia variegata.</title>
        <authorList>
            <person name="Kanchanasin P."/>
            <person name="Tanasupawat S."/>
            <person name="Yuki M."/>
            <person name="Kudo T."/>
        </authorList>
    </citation>
    <scope>NUCLEOTIDE SEQUENCE [LARGE SCALE GENOMIC DNA]</scope>
    <source>
        <strain evidence="13 14">Bv016</strain>
    </source>
</reference>
<keyword evidence="7 13" id="KW-0808">Transferase</keyword>
<protein>
    <recommendedName>
        <fullName evidence="4">Protein-L-isoaspartate O-methyltransferase</fullName>
        <ecNumber evidence="3">2.1.1.77</ecNumber>
    </recommendedName>
    <alternativeName>
        <fullName evidence="11">L-isoaspartyl protein carboxyl methyltransferase</fullName>
    </alternativeName>
    <alternativeName>
        <fullName evidence="9">Protein L-isoaspartyl methyltransferase</fullName>
    </alternativeName>
    <alternativeName>
        <fullName evidence="10">Protein-beta-aspartate methyltransferase</fullName>
    </alternativeName>
</protein>
<dbReference type="GO" id="GO:0032259">
    <property type="term" value="P:methylation"/>
    <property type="evidence" value="ECO:0007669"/>
    <property type="project" value="UniProtKB-KW"/>
</dbReference>
<dbReference type="EC" id="2.1.1.77" evidence="3"/>